<accession>A0A4R2PAY7</accession>
<dbReference type="AlphaFoldDB" id="A0A4R2PAY7"/>
<reference evidence="1 2" key="1">
    <citation type="submission" date="2019-03" db="EMBL/GenBank/DDBJ databases">
        <title>Genomic Encyclopedia of Type Strains, Phase IV (KMG-IV): sequencing the most valuable type-strain genomes for metagenomic binning, comparative biology and taxonomic classification.</title>
        <authorList>
            <person name="Goeker M."/>
        </authorList>
    </citation>
    <scope>NUCLEOTIDE SEQUENCE [LARGE SCALE GENOMIC DNA]</scope>
    <source>
        <strain evidence="1 2">DSM 19377</strain>
    </source>
</reference>
<keyword evidence="2" id="KW-1185">Reference proteome</keyword>
<sequence length="41" mass="5097">MPSEREQMIEILTMLSGYAKEYWEKQTDEKLEQEYQERLNK</sequence>
<evidence type="ECO:0000313" key="1">
    <source>
        <dbReference type="EMBL" id="TCP32162.1"/>
    </source>
</evidence>
<proteinExistence type="predicted"/>
<dbReference type="EMBL" id="SLXK01000001">
    <property type="protein sequence ID" value="TCP32162.1"/>
    <property type="molecule type" value="Genomic_DNA"/>
</dbReference>
<comment type="caution">
    <text evidence="1">The sequence shown here is derived from an EMBL/GenBank/DDBJ whole genome shotgun (WGS) entry which is preliminary data.</text>
</comment>
<protein>
    <submittedName>
        <fullName evidence="1">Uncharacterized protein</fullName>
    </submittedName>
</protein>
<evidence type="ECO:0000313" key="2">
    <source>
        <dbReference type="Proteomes" id="UP000295416"/>
    </source>
</evidence>
<gene>
    <name evidence="1" type="ORF">EV207_101140</name>
</gene>
<dbReference type="InterPro" id="IPR049615">
    <property type="entry name" value="BH0509-like"/>
</dbReference>
<dbReference type="Proteomes" id="UP000295416">
    <property type="component" value="Unassembled WGS sequence"/>
</dbReference>
<dbReference type="NCBIfam" id="NF033562">
    <property type="entry name" value="BH0509_fam"/>
    <property type="match status" value="1"/>
</dbReference>
<organism evidence="1 2">
    <name type="scientific">Scopulibacillus darangshiensis</name>
    <dbReference type="NCBI Taxonomy" id="442528"/>
    <lineage>
        <taxon>Bacteria</taxon>
        <taxon>Bacillati</taxon>
        <taxon>Bacillota</taxon>
        <taxon>Bacilli</taxon>
        <taxon>Bacillales</taxon>
        <taxon>Sporolactobacillaceae</taxon>
        <taxon>Scopulibacillus</taxon>
    </lineage>
</organism>
<name>A0A4R2PAY7_9BACL</name>